<dbReference type="InterPro" id="IPR025403">
    <property type="entry name" value="TgpA-like_C"/>
</dbReference>
<feature type="domain" description="Protein-glutamine gamma-glutamyltransferase-like C-terminal" evidence="4">
    <location>
        <begin position="153"/>
        <end position="222"/>
    </location>
</feature>
<keyword evidence="2" id="KW-0812">Transmembrane</keyword>
<feature type="signal peptide" evidence="3">
    <location>
        <begin position="1"/>
        <end position="21"/>
    </location>
</feature>
<evidence type="ECO:0000256" key="2">
    <source>
        <dbReference type="SAM" id="Phobius"/>
    </source>
</evidence>
<evidence type="ECO:0000256" key="3">
    <source>
        <dbReference type="SAM" id="SignalP"/>
    </source>
</evidence>
<keyword evidence="2" id="KW-1133">Transmembrane helix</keyword>
<dbReference type="RefSeq" id="WP_188437403.1">
    <property type="nucleotide sequence ID" value="NZ_BMCM01000005.1"/>
</dbReference>
<sequence length="229" mass="24657">MRRLAAVVVVGLFLIVMVATAVQGTPSIDLAPSEPRDGVTAPPVVQESSMPTMTPIPENPASDIVGAIIGFVFLALAVVAVILVLLIVLRALARAWRDRPLRTQEGAETTFDLQEQVADAEPDVEAPVIHRGIQGALRTLDERPVPTDAIIAAWIGLEESATDAGIIRGASETPSEFALRIITRRSGISKAAGELLRLYERVRFGGYTAEESDRTSARTALQQIEEGWR</sequence>
<gene>
    <name evidence="5" type="ORF">GCM10007269_30150</name>
</gene>
<keyword evidence="3" id="KW-0732">Signal</keyword>
<evidence type="ECO:0000313" key="5">
    <source>
        <dbReference type="EMBL" id="GGD85198.1"/>
    </source>
</evidence>
<dbReference type="Pfam" id="PF13559">
    <property type="entry name" value="DUF4129"/>
    <property type="match status" value="1"/>
</dbReference>
<feature type="transmembrane region" description="Helical" evidence="2">
    <location>
        <begin position="64"/>
        <end position="89"/>
    </location>
</feature>
<feature type="region of interest" description="Disordered" evidence="1">
    <location>
        <begin position="29"/>
        <end position="50"/>
    </location>
</feature>
<reference evidence="6" key="1">
    <citation type="journal article" date="2019" name="Int. J. Syst. Evol. Microbiol.">
        <title>The Global Catalogue of Microorganisms (GCM) 10K type strain sequencing project: providing services to taxonomists for standard genome sequencing and annotation.</title>
        <authorList>
            <consortium name="The Broad Institute Genomics Platform"/>
            <consortium name="The Broad Institute Genome Sequencing Center for Infectious Disease"/>
            <person name="Wu L."/>
            <person name="Ma J."/>
        </authorList>
    </citation>
    <scope>NUCLEOTIDE SEQUENCE [LARGE SCALE GENOMIC DNA]</scope>
    <source>
        <strain evidence="6">CCM 7640</strain>
    </source>
</reference>
<evidence type="ECO:0000259" key="4">
    <source>
        <dbReference type="Pfam" id="PF13559"/>
    </source>
</evidence>
<organism evidence="5 6">
    <name type="scientific">Microbacterium murale</name>
    <dbReference type="NCBI Taxonomy" id="1081040"/>
    <lineage>
        <taxon>Bacteria</taxon>
        <taxon>Bacillati</taxon>
        <taxon>Actinomycetota</taxon>
        <taxon>Actinomycetes</taxon>
        <taxon>Micrococcales</taxon>
        <taxon>Microbacteriaceae</taxon>
        <taxon>Microbacterium</taxon>
    </lineage>
</organism>
<feature type="chain" id="PRO_5045314650" description="Protein-glutamine gamma-glutamyltransferase-like C-terminal domain-containing protein" evidence="3">
    <location>
        <begin position="22"/>
        <end position="229"/>
    </location>
</feature>
<evidence type="ECO:0000256" key="1">
    <source>
        <dbReference type="SAM" id="MobiDB-lite"/>
    </source>
</evidence>
<dbReference type="EMBL" id="BMCM01000005">
    <property type="protein sequence ID" value="GGD85198.1"/>
    <property type="molecule type" value="Genomic_DNA"/>
</dbReference>
<proteinExistence type="predicted"/>
<accession>A0ABQ1RZJ3</accession>
<comment type="caution">
    <text evidence="5">The sequence shown here is derived from an EMBL/GenBank/DDBJ whole genome shotgun (WGS) entry which is preliminary data.</text>
</comment>
<evidence type="ECO:0000313" key="6">
    <source>
        <dbReference type="Proteomes" id="UP000629365"/>
    </source>
</evidence>
<name>A0ABQ1RZJ3_9MICO</name>
<dbReference type="Proteomes" id="UP000629365">
    <property type="component" value="Unassembled WGS sequence"/>
</dbReference>
<keyword evidence="6" id="KW-1185">Reference proteome</keyword>
<protein>
    <recommendedName>
        <fullName evidence="4">Protein-glutamine gamma-glutamyltransferase-like C-terminal domain-containing protein</fullName>
    </recommendedName>
</protein>
<keyword evidence="2" id="KW-0472">Membrane</keyword>